<feature type="region of interest" description="Disordered" evidence="1">
    <location>
        <begin position="32"/>
        <end position="115"/>
    </location>
</feature>
<evidence type="ECO:0000256" key="1">
    <source>
        <dbReference type="SAM" id="MobiDB-lite"/>
    </source>
</evidence>
<dbReference type="RefSeq" id="WP_071657085.1">
    <property type="nucleotide sequence ID" value="NZ_MLCF01000067.1"/>
</dbReference>
<feature type="region of interest" description="Disordered" evidence="1">
    <location>
        <begin position="745"/>
        <end position="800"/>
    </location>
</feature>
<feature type="transmembrane region" description="Helical" evidence="2">
    <location>
        <begin position="257"/>
        <end position="278"/>
    </location>
</feature>
<evidence type="ECO:0008006" key="6">
    <source>
        <dbReference type="Google" id="ProtNLM"/>
    </source>
</evidence>
<evidence type="ECO:0000256" key="2">
    <source>
        <dbReference type="SAM" id="Phobius"/>
    </source>
</evidence>
<feature type="transmembrane region" description="Helical" evidence="2">
    <location>
        <begin position="223"/>
        <end position="245"/>
    </location>
</feature>
<evidence type="ECO:0000256" key="3">
    <source>
        <dbReference type="SAM" id="SignalP"/>
    </source>
</evidence>
<feature type="compositionally biased region" description="Low complexity" evidence="1">
    <location>
        <begin position="758"/>
        <end position="783"/>
    </location>
</feature>
<organism evidence="4 5">
    <name type="scientific">Mangrovactinospora gilvigrisea</name>
    <dbReference type="NCBI Taxonomy" id="1428644"/>
    <lineage>
        <taxon>Bacteria</taxon>
        <taxon>Bacillati</taxon>
        <taxon>Actinomycetota</taxon>
        <taxon>Actinomycetes</taxon>
        <taxon>Kitasatosporales</taxon>
        <taxon>Streptomycetaceae</taxon>
        <taxon>Mangrovactinospora</taxon>
    </lineage>
</organism>
<reference evidence="4 5" key="1">
    <citation type="submission" date="2016-10" db="EMBL/GenBank/DDBJ databases">
        <title>Genome sequence of Streptomyces gilvigriseus MUSC 26.</title>
        <authorList>
            <person name="Lee L.-H."/>
            <person name="Ser H.-L."/>
        </authorList>
    </citation>
    <scope>NUCLEOTIDE SEQUENCE [LARGE SCALE GENOMIC DNA]</scope>
    <source>
        <strain evidence="4 5">MUSC 26</strain>
    </source>
</reference>
<dbReference type="OrthoDB" id="3921902at2"/>
<gene>
    <name evidence="4" type="ORF">BIV57_13555</name>
</gene>
<feature type="transmembrane region" description="Helical" evidence="2">
    <location>
        <begin position="486"/>
        <end position="510"/>
    </location>
</feature>
<feature type="transmembrane region" description="Helical" evidence="2">
    <location>
        <begin position="426"/>
        <end position="451"/>
    </location>
</feature>
<keyword evidence="2" id="KW-0812">Transmembrane</keyword>
<keyword evidence="2" id="KW-1133">Transmembrane helix</keyword>
<feature type="compositionally biased region" description="Low complexity" evidence="1">
    <location>
        <begin position="64"/>
        <end position="89"/>
    </location>
</feature>
<feature type="signal peptide" evidence="3">
    <location>
        <begin position="1"/>
        <end position="31"/>
    </location>
</feature>
<dbReference type="Proteomes" id="UP000243342">
    <property type="component" value="Unassembled WGS sequence"/>
</dbReference>
<feature type="chain" id="PRO_5009643782" description="Integral membrane protein" evidence="3">
    <location>
        <begin position="32"/>
        <end position="843"/>
    </location>
</feature>
<sequence>MLRMPKYRAMRMKWVLIVVGALLAFGVAAAAADPHGGQPAPHPSYLNPHPNPLHSASTSPLNPARPSAGASPAATPAPSAPSPSASSAPGGAGAGDGSGLSDVPTDSPLYGMSQQQVAKLRSSNDAAMAKNLKALRNTKPISAFDVRDQRGIPISLYTVSGDTGDWTDWQSKTANFLTMLIFSAIKWLTGFLCWALSQILNFSVVKIIITPLLHVYATLNHMLGRLGLAAFCLTLGGFVAGWIVVFKSRSRGFGEMLVSATIAAVATTLLAAPIPTLVGTGHDDGALGRTRAAALQATSMVVNGRETNTSDIAKPLTNALTEVFVVRTSQWLGYETTFEGRCADQYSQLVIKQAAWERTATTIGDRLKSGNIIPGPIGWTVDKLNELSLSQARQIGAAQPSAAFESACVPGSAKDAHKANVDKVGAASFVLIALLVVGALIVILGGMFVIAQIKIGLEALMVQPALMVGTVPGGGRGFLYRRISELVTALLALLLSLLYLAIGLTLMRYVLSATKLPLPGGLAVRFLLLDVIAIAVIVYRKRLSQGLKAVGANVRAKLEHARIGGSAGSVLPNGSPAHGGGGGWGSGGGRGGGLMANAVRGLTGMGAGGGYGSRGGLMGTAALLAVGAGGGLVARRAAAAAGRSLTPRNIVRRLGKIIDSPTTARLGKAAGSTGRGVLRHTIGLPVSGPQTVRNVKARARREAARQRQDLNHTRQHLATAARRAAGYGRTYAHNTGAQWAAQHLASAVRPTPPQVQQPAPRVNLNRPPRRNSPSAQPTLQRLPGRLRRPPTTKPAALQTPAMARMFTLLDAHHRHGYRPINLTPPSYSSPVLPRAVQQPRRQP</sequence>
<keyword evidence="5" id="KW-1185">Reference proteome</keyword>
<dbReference type="AlphaFoldDB" id="A0A1J7BU87"/>
<feature type="transmembrane region" description="Helical" evidence="2">
    <location>
        <begin position="522"/>
        <end position="539"/>
    </location>
</feature>
<comment type="caution">
    <text evidence="4">The sequence shown here is derived from an EMBL/GenBank/DDBJ whole genome shotgun (WGS) entry which is preliminary data.</text>
</comment>
<evidence type="ECO:0000313" key="4">
    <source>
        <dbReference type="EMBL" id="OIV37009.1"/>
    </source>
</evidence>
<feature type="transmembrane region" description="Helical" evidence="2">
    <location>
        <begin position="199"/>
        <end position="217"/>
    </location>
</feature>
<dbReference type="STRING" id="1428644.BIV57_13555"/>
<name>A0A1J7BU87_9ACTN</name>
<dbReference type="EMBL" id="MLCF01000067">
    <property type="protein sequence ID" value="OIV37009.1"/>
    <property type="molecule type" value="Genomic_DNA"/>
</dbReference>
<keyword evidence="3" id="KW-0732">Signal</keyword>
<keyword evidence="2" id="KW-0472">Membrane</keyword>
<accession>A0A1J7BU87</accession>
<proteinExistence type="predicted"/>
<evidence type="ECO:0000313" key="5">
    <source>
        <dbReference type="Proteomes" id="UP000243342"/>
    </source>
</evidence>
<protein>
    <recommendedName>
        <fullName evidence="6">Integral membrane protein</fullName>
    </recommendedName>
</protein>
<feature type="region of interest" description="Disordered" evidence="1">
    <location>
        <begin position="817"/>
        <end position="843"/>
    </location>
</feature>